<dbReference type="AlphaFoldDB" id="A0A813WGZ5"/>
<gene>
    <name evidence="2" type="ORF">EDS130_LOCUS7294</name>
    <name evidence="3" type="ORF">XAT740_LOCUS18676</name>
</gene>
<name>A0A813WGZ5_ADIRI</name>
<protein>
    <submittedName>
        <fullName evidence="2">Uncharacterized protein</fullName>
    </submittedName>
</protein>
<feature type="region of interest" description="Disordered" evidence="1">
    <location>
        <begin position="82"/>
        <end position="102"/>
    </location>
</feature>
<dbReference type="Proteomes" id="UP000663852">
    <property type="component" value="Unassembled WGS sequence"/>
</dbReference>
<dbReference type="EMBL" id="CAJNOR010001253">
    <property type="protein sequence ID" value="CAF1107285.1"/>
    <property type="molecule type" value="Genomic_DNA"/>
</dbReference>
<dbReference type="OrthoDB" id="5971719at2759"/>
<dbReference type="Proteomes" id="UP000663828">
    <property type="component" value="Unassembled WGS sequence"/>
</dbReference>
<comment type="caution">
    <text evidence="2">The sequence shown here is derived from an EMBL/GenBank/DDBJ whole genome shotgun (WGS) entry which is preliminary data.</text>
</comment>
<evidence type="ECO:0000256" key="1">
    <source>
        <dbReference type="SAM" id="MobiDB-lite"/>
    </source>
</evidence>
<dbReference type="EMBL" id="CAJNOJ010000022">
    <property type="protein sequence ID" value="CAF0850599.1"/>
    <property type="molecule type" value="Genomic_DNA"/>
</dbReference>
<keyword evidence="4" id="KW-1185">Reference proteome</keyword>
<evidence type="ECO:0000313" key="3">
    <source>
        <dbReference type="EMBL" id="CAF1107285.1"/>
    </source>
</evidence>
<organism evidence="2 5">
    <name type="scientific">Adineta ricciae</name>
    <name type="common">Rotifer</name>
    <dbReference type="NCBI Taxonomy" id="249248"/>
    <lineage>
        <taxon>Eukaryota</taxon>
        <taxon>Metazoa</taxon>
        <taxon>Spiralia</taxon>
        <taxon>Gnathifera</taxon>
        <taxon>Rotifera</taxon>
        <taxon>Eurotatoria</taxon>
        <taxon>Bdelloidea</taxon>
        <taxon>Adinetida</taxon>
        <taxon>Adinetidae</taxon>
        <taxon>Adineta</taxon>
    </lineage>
</organism>
<evidence type="ECO:0000313" key="5">
    <source>
        <dbReference type="Proteomes" id="UP000663852"/>
    </source>
</evidence>
<evidence type="ECO:0000313" key="2">
    <source>
        <dbReference type="EMBL" id="CAF0850599.1"/>
    </source>
</evidence>
<sequence>MSWREGVNKQAAKPAAPKPKFETKDDDWETDTSYENTVTEKTQRYGSKSIPGSGRVDHFDLSTIQDKAKTADVSVTSVYREKNPTRGYGGKYGNEQVMDKVR</sequence>
<proteinExistence type="predicted"/>
<feature type="region of interest" description="Disordered" evidence="1">
    <location>
        <begin position="1"/>
        <end position="58"/>
    </location>
</feature>
<evidence type="ECO:0000313" key="4">
    <source>
        <dbReference type="Proteomes" id="UP000663828"/>
    </source>
</evidence>
<reference evidence="2" key="1">
    <citation type="submission" date="2021-02" db="EMBL/GenBank/DDBJ databases">
        <authorList>
            <person name="Nowell W R."/>
        </authorList>
    </citation>
    <scope>NUCLEOTIDE SEQUENCE</scope>
</reference>
<feature type="compositionally biased region" description="Polar residues" evidence="1">
    <location>
        <begin position="33"/>
        <end position="46"/>
    </location>
</feature>
<accession>A0A813WGZ5</accession>